<evidence type="ECO:0000313" key="1">
    <source>
        <dbReference type="EMBL" id="SVB89424.1"/>
    </source>
</evidence>
<proteinExistence type="predicted"/>
<reference evidence="1" key="1">
    <citation type="submission" date="2018-05" db="EMBL/GenBank/DDBJ databases">
        <authorList>
            <person name="Lanie J.A."/>
            <person name="Ng W.-L."/>
            <person name="Kazmierczak K.M."/>
            <person name="Andrzejewski T.M."/>
            <person name="Davidsen T.M."/>
            <person name="Wayne K.J."/>
            <person name="Tettelin H."/>
            <person name="Glass J.I."/>
            <person name="Rusch D."/>
            <person name="Podicherti R."/>
            <person name="Tsui H.-C.T."/>
            <person name="Winkler M.E."/>
        </authorList>
    </citation>
    <scope>NUCLEOTIDE SEQUENCE</scope>
</reference>
<sequence>VAMIIQVFQNFFVSRIDKLVLDMEEQSVRLVDHLYDLDVSKGRKKKL</sequence>
<organism evidence="1">
    <name type="scientific">marine metagenome</name>
    <dbReference type="NCBI Taxonomy" id="408172"/>
    <lineage>
        <taxon>unclassified sequences</taxon>
        <taxon>metagenomes</taxon>
        <taxon>ecological metagenomes</taxon>
    </lineage>
</organism>
<dbReference type="EMBL" id="UINC01062626">
    <property type="protein sequence ID" value="SVB89424.1"/>
    <property type="molecule type" value="Genomic_DNA"/>
</dbReference>
<feature type="non-terminal residue" evidence="1">
    <location>
        <position position="1"/>
    </location>
</feature>
<dbReference type="AlphaFoldDB" id="A0A382HPY2"/>
<protein>
    <submittedName>
        <fullName evidence="1">Uncharacterized protein</fullName>
    </submittedName>
</protein>
<name>A0A382HPY2_9ZZZZ</name>
<accession>A0A382HPY2</accession>
<gene>
    <name evidence="1" type="ORF">METZ01_LOCUS242278</name>
</gene>